<evidence type="ECO:0000313" key="1">
    <source>
        <dbReference type="EMBL" id="CAD8855030.1"/>
    </source>
</evidence>
<dbReference type="EMBL" id="HBFQ01041495">
    <property type="protein sequence ID" value="CAD8855030.1"/>
    <property type="molecule type" value="Transcribed_RNA"/>
</dbReference>
<proteinExistence type="predicted"/>
<sequence>MRAASEAEPQVLLQLLQVGDPAALIEVLGRLQHHSLFEELCAAYEEIASRSAEEGIEGKFPPLLRHRPDLLRDEMSLQTCGELWIVLLLLMPEHIRGAVSRSLAGAAVGQHMAAAVRGPWALPLEYVRETLRQLIPESRSLMCGDVRPTMRGL</sequence>
<reference evidence="1" key="1">
    <citation type="submission" date="2021-01" db="EMBL/GenBank/DDBJ databases">
        <authorList>
            <person name="Corre E."/>
            <person name="Pelletier E."/>
            <person name="Niang G."/>
            <person name="Scheremetjew M."/>
            <person name="Finn R."/>
            <person name="Kale V."/>
            <person name="Holt S."/>
            <person name="Cochrane G."/>
            <person name="Meng A."/>
            <person name="Brown T."/>
            <person name="Cohen L."/>
        </authorList>
    </citation>
    <scope>NUCLEOTIDE SEQUENCE</scope>
</reference>
<dbReference type="AlphaFoldDB" id="A0A7S1FBC0"/>
<protein>
    <submittedName>
        <fullName evidence="1">Uncharacterized protein</fullName>
    </submittedName>
</protein>
<accession>A0A7S1FBC0</accession>
<organism evidence="1">
    <name type="scientific">Noctiluca scintillans</name>
    <name type="common">Sea sparkle</name>
    <name type="synonym">Red tide dinoflagellate</name>
    <dbReference type="NCBI Taxonomy" id="2966"/>
    <lineage>
        <taxon>Eukaryota</taxon>
        <taxon>Sar</taxon>
        <taxon>Alveolata</taxon>
        <taxon>Dinophyceae</taxon>
        <taxon>Noctilucales</taxon>
        <taxon>Noctilucaceae</taxon>
        <taxon>Noctiluca</taxon>
    </lineage>
</organism>
<gene>
    <name evidence="1" type="ORF">NSCI0253_LOCUS29382</name>
</gene>
<name>A0A7S1FBC0_NOCSC</name>